<dbReference type="InterPro" id="IPR013785">
    <property type="entry name" value="Aldolase_TIM"/>
</dbReference>
<keyword evidence="7" id="KW-1185">Reference proteome</keyword>
<gene>
    <name evidence="6" type="ORF">SAMN02745163_01858</name>
</gene>
<dbReference type="AlphaFoldDB" id="A0A1M6IYR6"/>
<keyword evidence="2" id="KW-0479">Metal-binding</keyword>
<organism evidence="6 7">
    <name type="scientific">Clostridium cavendishii DSM 21758</name>
    <dbReference type="NCBI Taxonomy" id="1121302"/>
    <lineage>
        <taxon>Bacteria</taxon>
        <taxon>Bacillati</taxon>
        <taxon>Bacillota</taxon>
        <taxon>Clostridia</taxon>
        <taxon>Eubacteriales</taxon>
        <taxon>Clostridiaceae</taxon>
        <taxon>Clostridium</taxon>
    </lineage>
</organism>
<dbReference type="InterPro" id="IPR050377">
    <property type="entry name" value="Radical_SAM_PqqE_MftC-like"/>
</dbReference>
<evidence type="ECO:0000259" key="5">
    <source>
        <dbReference type="Pfam" id="PF04055"/>
    </source>
</evidence>
<name>A0A1M6IYR6_9CLOT</name>
<reference evidence="6 7" key="1">
    <citation type="submission" date="2016-11" db="EMBL/GenBank/DDBJ databases">
        <authorList>
            <person name="Jaros S."/>
            <person name="Januszkiewicz K."/>
            <person name="Wedrychowicz H."/>
        </authorList>
    </citation>
    <scope>NUCLEOTIDE SEQUENCE [LARGE SCALE GENOMIC DNA]</scope>
    <source>
        <strain evidence="6 7">DSM 21758</strain>
    </source>
</reference>
<evidence type="ECO:0000256" key="1">
    <source>
        <dbReference type="ARBA" id="ARBA00022691"/>
    </source>
</evidence>
<dbReference type="PANTHER" id="PTHR11228:SF7">
    <property type="entry name" value="PQQA PEPTIDE CYCLASE"/>
    <property type="match status" value="1"/>
</dbReference>
<dbReference type="GO" id="GO:0051536">
    <property type="term" value="F:iron-sulfur cluster binding"/>
    <property type="evidence" value="ECO:0007669"/>
    <property type="project" value="UniProtKB-KW"/>
</dbReference>
<keyword evidence="3" id="KW-0408">Iron</keyword>
<evidence type="ECO:0000313" key="7">
    <source>
        <dbReference type="Proteomes" id="UP000184310"/>
    </source>
</evidence>
<dbReference type="Pfam" id="PF04055">
    <property type="entry name" value="Radical_SAM"/>
    <property type="match status" value="1"/>
</dbReference>
<dbReference type="CDD" id="cd01335">
    <property type="entry name" value="Radical_SAM"/>
    <property type="match status" value="1"/>
</dbReference>
<evidence type="ECO:0000256" key="2">
    <source>
        <dbReference type="ARBA" id="ARBA00022723"/>
    </source>
</evidence>
<dbReference type="OrthoDB" id="7021155at2"/>
<evidence type="ECO:0000313" key="6">
    <source>
        <dbReference type="EMBL" id="SHJ39522.1"/>
    </source>
</evidence>
<dbReference type="RefSeq" id="WP_072986398.1">
    <property type="nucleotide sequence ID" value="NZ_FQZB01000008.1"/>
</dbReference>
<dbReference type="EMBL" id="FQZB01000008">
    <property type="protein sequence ID" value="SHJ39522.1"/>
    <property type="molecule type" value="Genomic_DNA"/>
</dbReference>
<feature type="domain" description="Radical SAM core" evidence="5">
    <location>
        <begin position="179"/>
        <end position="298"/>
    </location>
</feature>
<dbReference type="PANTHER" id="PTHR11228">
    <property type="entry name" value="RADICAL SAM DOMAIN PROTEIN"/>
    <property type="match status" value="1"/>
</dbReference>
<evidence type="ECO:0000256" key="4">
    <source>
        <dbReference type="ARBA" id="ARBA00023014"/>
    </source>
</evidence>
<dbReference type="SFLD" id="SFLDS00029">
    <property type="entry name" value="Radical_SAM"/>
    <property type="match status" value="1"/>
</dbReference>
<sequence length="433" mass="49625">MFDLDAFYEKCKSGEKVDCKGVFNYIKGFKNIILRGASAQGKAIGKRLLQEGINITLYWDQRYEELQFVNGIAVEKPYEKKFASQDTLIIYCIPNHVIMPQLMEELRKENYKNIIRGDILYSGSICSFSKGSTLSAKRCWATGECRSVICERAQNIIKAQTTTTKPGERIDLTYCCFIINSICNLNCKHCVQYINNYPLHARGNVSAETICRDIDLFLDMVDSVGTISVMGGETFMHPDISKIARKFSEKKNFGFVSFPTNGLFEIKPEQLEGITDPRIIIAFGYYLHVATEEQKEIYRKNIELVKSYGITYTESLYLPSWVIPSEIYKRDVDEQYMTNLKMQCTMPPRNLQIKNGKVHTCDRGVAIYNMGLADYPSDYVDLTKDLSLEEKRNEFREFVNRPFYYTCGHCSVGLEIVDSAVQGKRDVINKKNS</sequence>
<dbReference type="SUPFAM" id="SSF102114">
    <property type="entry name" value="Radical SAM enzymes"/>
    <property type="match status" value="1"/>
</dbReference>
<dbReference type="GO" id="GO:0046872">
    <property type="term" value="F:metal ion binding"/>
    <property type="evidence" value="ECO:0007669"/>
    <property type="project" value="UniProtKB-KW"/>
</dbReference>
<dbReference type="InterPro" id="IPR007197">
    <property type="entry name" value="rSAM"/>
</dbReference>
<accession>A0A1M6IYR6</accession>
<dbReference type="Proteomes" id="UP000184310">
    <property type="component" value="Unassembled WGS sequence"/>
</dbReference>
<protein>
    <recommendedName>
        <fullName evidence="5">Radical SAM core domain-containing protein</fullName>
    </recommendedName>
</protein>
<evidence type="ECO:0000256" key="3">
    <source>
        <dbReference type="ARBA" id="ARBA00023004"/>
    </source>
</evidence>
<keyword evidence="4" id="KW-0411">Iron-sulfur</keyword>
<dbReference type="InterPro" id="IPR058240">
    <property type="entry name" value="rSAM_sf"/>
</dbReference>
<keyword evidence="1" id="KW-0949">S-adenosyl-L-methionine</keyword>
<proteinExistence type="predicted"/>
<dbReference type="GO" id="GO:0003824">
    <property type="term" value="F:catalytic activity"/>
    <property type="evidence" value="ECO:0007669"/>
    <property type="project" value="InterPro"/>
</dbReference>
<dbReference type="Gene3D" id="3.20.20.70">
    <property type="entry name" value="Aldolase class I"/>
    <property type="match status" value="1"/>
</dbReference>
<dbReference type="STRING" id="1121302.SAMN02745163_01858"/>